<dbReference type="PANTHER" id="PTHR11886">
    <property type="entry name" value="DYNEIN LIGHT CHAIN"/>
    <property type="match status" value="1"/>
</dbReference>
<evidence type="ECO:0000313" key="12">
    <source>
        <dbReference type="EMBL" id="GAV71282.1"/>
    </source>
</evidence>
<dbReference type="STRING" id="3775.A0A1Q3BTT1"/>
<protein>
    <recommendedName>
        <fullName evidence="10">Dynein light chain</fullName>
    </recommendedName>
</protein>
<dbReference type="EMBL" id="BDDD01000902">
    <property type="protein sequence ID" value="GAV71282.1"/>
    <property type="molecule type" value="Genomic_DNA"/>
</dbReference>
<keyword evidence="9" id="KW-0539">Nucleus</keyword>
<comment type="caution">
    <text evidence="12">The sequence shown here is derived from an EMBL/GenBank/DDBJ whole genome shotgun (WGS) entry which is preliminary data.</text>
</comment>
<dbReference type="SMART" id="SM01375">
    <property type="entry name" value="Dynein_light"/>
    <property type="match status" value="1"/>
</dbReference>
<evidence type="ECO:0000256" key="3">
    <source>
        <dbReference type="ARBA" id="ARBA00022448"/>
    </source>
</evidence>
<keyword evidence="5 10" id="KW-0493">Microtubule</keyword>
<dbReference type="Pfam" id="PF01221">
    <property type="entry name" value="Dynein_light"/>
    <property type="match status" value="1"/>
</dbReference>
<evidence type="ECO:0000256" key="10">
    <source>
        <dbReference type="RuleBase" id="RU365010"/>
    </source>
</evidence>
<keyword evidence="7" id="KW-0653">Protein transport</keyword>
<evidence type="ECO:0000256" key="6">
    <source>
        <dbReference type="ARBA" id="ARBA00022816"/>
    </source>
</evidence>
<evidence type="ECO:0000256" key="4">
    <source>
        <dbReference type="ARBA" id="ARBA00022490"/>
    </source>
</evidence>
<dbReference type="GO" id="GO:0005634">
    <property type="term" value="C:nucleus"/>
    <property type="evidence" value="ECO:0007669"/>
    <property type="project" value="UniProtKB-SubCell"/>
</dbReference>
<evidence type="ECO:0000256" key="2">
    <source>
        <dbReference type="ARBA" id="ARBA00004245"/>
    </source>
</evidence>
<keyword evidence="10" id="KW-0243">Dynein</keyword>
<dbReference type="GO" id="GO:0045505">
    <property type="term" value="F:dynein intermediate chain binding"/>
    <property type="evidence" value="ECO:0007669"/>
    <property type="project" value="TreeGrafter"/>
</dbReference>
<evidence type="ECO:0000256" key="5">
    <source>
        <dbReference type="ARBA" id="ARBA00022701"/>
    </source>
</evidence>
<dbReference type="GO" id="GO:0015031">
    <property type="term" value="P:protein transport"/>
    <property type="evidence" value="ECO:0007669"/>
    <property type="project" value="UniProtKB-KW"/>
</dbReference>
<keyword evidence="6" id="KW-0509">mRNA transport</keyword>
<dbReference type="OrthoDB" id="10033309at2759"/>
<evidence type="ECO:0000256" key="7">
    <source>
        <dbReference type="ARBA" id="ARBA00022927"/>
    </source>
</evidence>
<reference evidence="13" key="1">
    <citation type="submission" date="2016-04" db="EMBL/GenBank/DDBJ databases">
        <title>Cephalotus genome sequencing.</title>
        <authorList>
            <person name="Fukushima K."/>
            <person name="Hasebe M."/>
            <person name="Fang X."/>
        </authorList>
    </citation>
    <scope>NUCLEOTIDE SEQUENCE [LARGE SCALE GENOMIC DNA]</scope>
    <source>
        <strain evidence="13">cv. St1</strain>
    </source>
</reference>
<organism evidence="12 13">
    <name type="scientific">Cephalotus follicularis</name>
    <name type="common">Albany pitcher plant</name>
    <dbReference type="NCBI Taxonomy" id="3775"/>
    <lineage>
        <taxon>Eukaryota</taxon>
        <taxon>Viridiplantae</taxon>
        <taxon>Streptophyta</taxon>
        <taxon>Embryophyta</taxon>
        <taxon>Tracheophyta</taxon>
        <taxon>Spermatophyta</taxon>
        <taxon>Magnoliopsida</taxon>
        <taxon>eudicotyledons</taxon>
        <taxon>Gunneridae</taxon>
        <taxon>Pentapetalae</taxon>
        <taxon>rosids</taxon>
        <taxon>fabids</taxon>
        <taxon>Oxalidales</taxon>
        <taxon>Cephalotaceae</taxon>
        <taxon>Cephalotus</taxon>
    </lineage>
</organism>
<accession>A0A1Q3BTT1</accession>
<evidence type="ECO:0000256" key="9">
    <source>
        <dbReference type="ARBA" id="ARBA00023242"/>
    </source>
</evidence>
<evidence type="ECO:0000256" key="8">
    <source>
        <dbReference type="ARBA" id="ARBA00023212"/>
    </source>
</evidence>
<dbReference type="SUPFAM" id="SSF54648">
    <property type="entry name" value="DLC"/>
    <property type="match status" value="1"/>
</dbReference>
<dbReference type="GO" id="GO:0007017">
    <property type="term" value="P:microtubule-based process"/>
    <property type="evidence" value="ECO:0007669"/>
    <property type="project" value="InterPro"/>
</dbReference>
<keyword evidence="10" id="KW-0505">Motor protein</keyword>
<dbReference type="Gene3D" id="3.30.740.10">
    <property type="entry name" value="Protein Inhibitor Of Neuronal Nitric Oxide Synthase"/>
    <property type="match status" value="1"/>
</dbReference>
<dbReference type="PANTHER" id="PTHR11886:SF69">
    <property type="entry name" value="DYNEIN LIGHT CHAIN"/>
    <property type="match status" value="1"/>
</dbReference>
<keyword evidence="8 10" id="KW-0206">Cytoskeleton</keyword>
<dbReference type="Proteomes" id="UP000187406">
    <property type="component" value="Unassembled WGS sequence"/>
</dbReference>
<comment type="similarity">
    <text evidence="10">Belongs to the dynein light chain family.</text>
</comment>
<dbReference type="FunFam" id="3.30.740.10:FF:000005">
    <property type="entry name" value="Dynein light chain"/>
    <property type="match status" value="1"/>
</dbReference>
<keyword evidence="11" id="KW-0812">Transmembrane</keyword>
<evidence type="ECO:0000256" key="1">
    <source>
        <dbReference type="ARBA" id="ARBA00004123"/>
    </source>
</evidence>
<proteinExistence type="inferred from homology"/>
<dbReference type="AlphaFoldDB" id="A0A1Q3BTT1"/>
<evidence type="ECO:0000313" key="13">
    <source>
        <dbReference type="Proteomes" id="UP000187406"/>
    </source>
</evidence>
<keyword evidence="3" id="KW-0813">Transport</keyword>
<keyword evidence="11" id="KW-0472">Membrane</keyword>
<dbReference type="GO" id="GO:0005874">
    <property type="term" value="C:microtubule"/>
    <property type="evidence" value="ECO:0007669"/>
    <property type="project" value="UniProtKB-KW"/>
</dbReference>
<dbReference type="GO" id="GO:0051028">
    <property type="term" value="P:mRNA transport"/>
    <property type="evidence" value="ECO:0007669"/>
    <property type="project" value="UniProtKB-KW"/>
</dbReference>
<dbReference type="InterPro" id="IPR037177">
    <property type="entry name" value="DLC_sf"/>
</dbReference>
<dbReference type="InterPro" id="IPR001372">
    <property type="entry name" value="Dynein_light_chain_typ-1/2"/>
</dbReference>
<name>A0A1Q3BTT1_CEPFO</name>
<feature type="non-terminal residue" evidence="12">
    <location>
        <position position="1"/>
    </location>
</feature>
<keyword evidence="11" id="KW-1133">Transmembrane helix</keyword>
<feature type="transmembrane region" description="Helical" evidence="11">
    <location>
        <begin position="110"/>
        <end position="128"/>
    </location>
</feature>
<sequence>KALVGETDMPPKMPQDAIHTAAKALYFFEATKSTDIAKFIKENFDRANGSGWQCIVGTDFGSFVTHFHGCFIHFCIDNLAILLFRVAVNQAHEAHLFPTLKTLNCIKLCFSYYQILAFFFFLDFLYQINSD</sequence>
<evidence type="ECO:0000256" key="11">
    <source>
        <dbReference type="SAM" id="Phobius"/>
    </source>
</evidence>
<gene>
    <name evidence="12" type="ORF">CFOL_v3_14776</name>
</gene>
<keyword evidence="4 10" id="KW-0963">Cytoplasm</keyword>
<dbReference type="GO" id="GO:0005868">
    <property type="term" value="C:cytoplasmic dynein complex"/>
    <property type="evidence" value="ECO:0007669"/>
    <property type="project" value="TreeGrafter"/>
</dbReference>
<keyword evidence="13" id="KW-1185">Reference proteome</keyword>
<dbReference type="InParanoid" id="A0A1Q3BTT1"/>
<comment type="subcellular location">
    <subcellularLocation>
        <location evidence="2 10">Cytoplasm</location>
        <location evidence="2 10">Cytoskeleton</location>
    </subcellularLocation>
    <subcellularLocation>
        <location evidence="1">Nucleus</location>
    </subcellularLocation>
</comment>